<reference evidence="1" key="1">
    <citation type="journal article" date="2014" name="Front. Microbiol.">
        <title>High frequency of phylogenetically diverse reductive dehalogenase-homologous genes in deep subseafloor sedimentary metagenomes.</title>
        <authorList>
            <person name="Kawai M."/>
            <person name="Futagami T."/>
            <person name="Toyoda A."/>
            <person name="Takaki Y."/>
            <person name="Nishi S."/>
            <person name="Hori S."/>
            <person name="Arai W."/>
            <person name="Tsubouchi T."/>
            <person name="Morono Y."/>
            <person name="Uchiyama I."/>
            <person name="Ito T."/>
            <person name="Fujiyama A."/>
            <person name="Inagaki F."/>
            <person name="Takami H."/>
        </authorList>
    </citation>
    <scope>NUCLEOTIDE SEQUENCE</scope>
    <source>
        <strain evidence="1">Expedition CK06-06</strain>
    </source>
</reference>
<gene>
    <name evidence="1" type="ORF">S01H1_34705</name>
</gene>
<dbReference type="EMBL" id="BARS01021631">
    <property type="protein sequence ID" value="GAG05803.1"/>
    <property type="molecule type" value="Genomic_DNA"/>
</dbReference>
<protein>
    <submittedName>
        <fullName evidence="1">Uncharacterized protein</fullName>
    </submittedName>
</protein>
<sequence>MEGCTPMDVEKETVNYRRETLRDKFAVAALTGMQMAGMPASNWKKAGKKAAALALKIADGMIA</sequence>
<proteinExistence type="predicted"/>
<comment type="caution">
    <text evidence="1">The sequence shown here is derived from an EMBL/GenBank/DDBJ whole genome shotgun (WGS) entry which is preliminary data.</text>
</comment>
<organism evidence="1">
    <name type="scientific">marine sediment metagenome</name>
    <dbReference type="NCBI Taxonomy" id="412755"/>
    <lineage>
        <taxon>unclassified sequences</taxon>
        <taxon>metagenomes</taxon>
        <taxon>ecological metagenomes</taxon>
    </lineage>
</organism>
<accession>X0UZU2</accession>
<dbReference type="AlphaFoldDB" id="X0UZU2"/>
<name>X0UZU2_9ZZZZ</name>
<evidence type="ECO:0000313" key="1">
    <source>
        <dbReference type="EMBL" id="GAG05803.1"/>
    </source>
</evidence>